<organism evidence="1 2">
    <name type="scientific">Allacma fusca</name>
    <dbReference type="NCBI Taxonomy" id="39272"/>
    <lineage>
        <taxon>Eukaryota</taxon>
        <taxon>Metazoa</taxon>
        <taxon>Ecdysozoa</taxon>
        <taxon>Arthropoda</taxon>
        <taxon>Hexapoda</taxon>
        <taxon>Collembola</taxon>
        <taxon>Symphypleona</taxon>
        <taxon>Sminthuridae</taxon>
        <taxon>Allacma</taxon>
    </lineage>
</organism>
<evidence type="ECO:0000313" key="1">
    <source>
        <dbReference type="EMBL" id="CAG7815111.1"/>
    </source>
</evidence>
<dbReference type="EMBL" id="CAJVCH010336055">
    <property type="protein sequence ID" value="CAG7815111.1"/>
    <property type="molecule type" value="Genomic_DNA"/>
</dbReference>
<evidence type="ECO:0000313" key="2">
    <source>
        <dbReference type="Proteomes" id="UP000708208"/>
    </source>
</evidence>
<sequence>MDFSFIYDPNFHPIKRLLGNSGSSKSKVKGMAHNAQMFVSSQKVPCYNKFAASLYTYLILQGYDNQELSLLTISPEQAEIFQYLPNSYKISKDVTPFYNLDPGKTLEVCIILLGNDNDPIESNVAELLSTFLDRVTGQVRSGLYLIGNPLYLSTFPKFRTFLACLIKHNRLSSSILLQCPRHKV</sequence>
<proteinExistence type="predicted"/>
<comment type="caution">
    <text evidence="1">The sequence shown here is derived from an EMBL/GenBank/DDBJ whole genome shotgun (WGS) entry which is preliminary data.</text>
</comment>
<accession>A0A8J2P4A1</accession>
<name>A0A8J2P4A1_9HEXA</name>
<gene>
    <name evidence="1" type="ORF">AFUS01_LOCUS25810</name>
</gene>
<protein>
    <submittedName>
        <fullName evidence="1">Uncharacterized protein</fullName>
    </submittedName>
</protein>
<dbReference type="AlphaFoldDB" id="A0A8J2P4A1"/>
<feature type="non-terminal residue" evidence="1">
    <location>
        <position position="1"/>
    </location>
</feature>
<dbReference type="Proteomes" id="UP000708208">
    <property type="component" value="Unassembled WGS sequence"/>
</dbReference>
<reference evidence="1" key="1">
    <citation type="submission" date="2021-06" db="EMBL/GenBank/DDBJ databases">
        <authorList>
            <person name="Hodson N. C."/>
            <person name="Mongue J. A."/>
            <person name="Jaron S. K."/>
        </authorList>
    </citation>
    <scope>NUCLEOTIDE SEQUENCE</scope>
</reference>
<keyword evidence="2" id="KW-1185">Reference proteome</keyword>